<keyword evidence="5" id="KW-0378">Hydrolase</keyword>
<protein>
    <recommendedName>
        <fullName evidence="10">Purine nucleoside phosphorylase</fullName>
    </recommendedName>
</protein>
<evidence type="ECO:0000256" key="4">
    <source>
        <dbReference type="ARBA" id="ARBA00022723"/>
    </source>
</evidence>
<organism evidence="11 12">
    <name type="scientific">Sutterella massiliensis</name>
    <dbReference type="NCBI Taxonomy" id="1816689"/>
    <lineage>
        <taxon>Bacteria</taxon>
        <taxon>Pseudomonadati</taxon>
        <taxon>Pseudomonadota</taxon>
        <taxon>Betaproteobacteria</taxon>
        <taxon>Burkholderiales</taxon>
        <taxon>Sutterellaceae</taxon>
        <taxon>Sutterella</taxon>
    </lineage>
</organism>
<evidence type="ECO:0000256" key="5">
    <source>
        <dbReference type="ARBA" id="ARBA00022801"/>
    </source>
</evidence>
<sequence length="275" mass="29121">MAKNQFKPELDRIVPEWSGVVPAAVAACFTCRSGGVSSGPYGTLEGIMGLNLADHVGDAAACVRMNRSILTQCLPAEPKWLRQVHGTTIVNAAELAAGVVPEADASFTTRPGVVLCVMTADCLPVLIAEKRGRAVAAVHAGWRSLAAGIVQKTVERLRAELNDPVAEFAVWFGPRIGAEDFAVGDDVLEAMRETIPGADAHFCENTKGAHEGKWLADLGGLARAALAAEGVAEADIFDCALSTYADAARFWSFRRDGERTGRHAALIWLDAPEAA</sequence>
<comment type="caution">
    <text evidence="11">The sequence shown here is derived from an EMBL/GenBank/DDBJ whole genome shotgun (WGS) entry which is preliminary data.</text>
</comment>
<evidence type="ECO:0000256" key="3">
    <source>
        <dbReference type="ARBA" id="ARBA00022679"/>
    </source>
</evidence>
<evidence type="ECO:0000313" key="11">
    <source>
        <dbReference type="EMBL" id="MBM6704502.1"/>
    </source>
</evidence>
<evidence type="ECO:0000313" key="12">
    <source>
        <dbReference type="Proteomes" id="UP000715095"/>
    </source>
</evidence>
<evidence type="ECO:0000256" key="6">
    <source>
        <dbReference type="ARBA" id="ARBA00022833"/>
    </source>
</evidence>
<name>A0ABS2DTN1_9BURK</name>
<dbReference type="Pfam" id="PF02578">
    <property type="entry name" value="Cu-oxidase_4"/>
    <property type="match status" value="1"/>
</dbReference>
<evidence type="ECO:0000256" key="9">
    <source>
        <dbReference type="ARBA" id="ARBA00049893"/>
    </source>
</evidence>
<dbReference type="CDD" id="cd16833">
    <property type="entry name" value="YfiH"/>
    <property type="match status" value="1"/>
</dbReference>
<dbReference type="Proteomes" id="UP000715095">
    <property type="component" value="Unassembled WGS sequence"/>
</dbReference>
<keyword evidence="6" id="KW-0862">Zinc</keyword>
<evidence type="ECO:0000256" key="2">
    <source>
        <dbReference type="ARBA" id="ARBA00007353"/>
    </source>
</evidence>
<dbReference type="SUPFAM" id="SSF64438">
    <property type="entry name" value="CNF1/YfiH-like putative cysteine hydrolases"/>
    <property type="match status" value="1"/>
</dbReference>
<dbReference type="NCBIfam" id="TIGR00726">
    <property type="entry name" value="peptidoglycan editing factor PgeF"/>
    <property type="match status" value="1"/>
</dbReference>
<evidence type="ECO:0000256" key="10">
    <source>
        <dbReference type="RuleBase" id="RU361274"/>
    </source>
</evidence>
<reference evidence="11 12" key="1">
    <citation type="journal article" date="2021" name="Sci. Rep.">
        <title>The distribution of antibiotic resistance genes in chicken gut microbiota commensals.</title>
        <authorList>
            <person name="Juricova H."/>
            <person name="Matiasovicova J."/>
            <person name="Kubasova T."/>
            <person name="Cejkova D."/>
            <person name="Rychlik I."/>
        </authorList>
    </citation>
    <scope>NUCLEOTIDE SEQUENCE [LARGE SCALE GENOMIC DNA]</scope>
    <source>
        <strain evidence="11 12">An829</strain>
    </source>
</reference>
<accession>A0ABS2DTN1</accession>
<dbReference type="PROSITE" id="PS51257">
    <property type="entry name" value="PROKAR_LIPOPROTEIN"/>
    <property type="match status" value="1"/>
</dbReference>
<comment type="catalytic activity">
    <reaction evidence="8">
        <text>adenosine + phosphate = alpha-D-ribose 1-phosphate + adenine</text>
        <dbReference type="Rhea" id="RHEA:27642"/>
        <dbReference type="ChEBI" id="CHEBI:16335"/>
        <dbReference type="ChEBI" id="CHEBI:16708"/>
        <dbReference type="ChEBI" id="CHEBI:43474"/>
        <dbReference type="ChEBI" id="CHEBI:57720"/>
        <dbReference type="EC" id="2.4.2.1"/>
    </reaction>
    <physiologicalReaction direction="left-to-right" evidence="8">
        <dbReference type="Rhea" id="RHEA:27643"/>
    </physiologicalReaction>
</comment>
<keyword evidence="4" id="KW-0479">Metal-binding</keyword>
<evidence type="ECO:0000256" key="1">
    <source>
        <dbReference type="ARBA" id="ARBA00000553"/>
    </source>
</evidence>
<comment type="catalytic activity">
    <reaction evidence="1">
        <text>inosine + phosphate = alpha-D-ribose 1-phosphate + hypoxanthine</text>
        <dbReference type="Rhea" id="RHEA:27646"/>
        <dbReference type="ChEBI" id="CHEBI:17368"/>
        <dbReference type="ChEBI" id="CHEBI:17596"/>
        <dbReference type="ChEBI" id="CHEBI:43474"/>
        <dbReference type="ChEBI" id="CHEBI:57720"/>
        <dbReference type="EC" id="2.4.2.1"/>
    </reaction>
    <physiologicalReaction direction="left-to-right" evidence="1">
        <dbReference type="Rhea" id="RHEA:27647"/>
    </physiologicalReaction>
</comment>
<evidence type="ECO:0000256" key="7">
    <source>
        <dbReference type="ARBA" id="ARBA00047989"/>
    </source>
</evidence>
<dbReference type="EMBL" id="JACJJC010000013">
    <property type="protein sequence ID" value="MBM6704502.1"/>
    <property type="molecule type" value="Genomic_DNA"/>
</dbReference>
<dbReference type="PANTHER" id="PTHR30616">
    <property type="entry name" value="UNCHARACTERIZED PROTEIN YFIH"/>
    <property type="match status" value="1"/>
</dbReference>
<dbReference type="Gene3D" id="3.60.140.10">
    <property type="entry name" value="CNF1/YfiH-like putative cysteine hydrolases"/>
    <property type="match status" value="1"/>
</dbReference>
<comment type="catalytic activity">
    <reaction evidence="7">
        <text>adenosine + H2O + H(+) = inosine + NH4(+)</text>
        <dbReference type="Rhea" id="RHEA:24408"/>
        <dbReference type="ChEBI" id="CHEBI:15377"/>
        <dbReference type="ChEBI" id="CHEBI:15378"/>
        <dbReference type="ChEBI" id="CHEBI:16335"/>
        <dbReference type="ChEBI" id="CHEBI:17596"/>
        <dbReference type="ChEBI" id="CHEBI:28938"/>
        <dbReference type="EC" id="3.5.4.4"/>
    </reaction>
    <physiologicalReaction direction="left-to-right" evidence="7">
        <dbReference type="Rhea" id="RHEA:24409"/>
    </physiologicalReaction>
</comment>
<dbReference type="InterPro" id="IPR003730">
    <property type="entry name" value="Cu_polyphenol_OxRdtase"/>
</dbReference>
<proteinExistence type="inferred from homology"/>
<gene>
    <name evidence="11" type="primary">pgeF</name>
    <name evidence="11" type="ORF">H6A60_08410</name>
</gene>
<evidence type="ECO:0000256" key="8">
    <source>
        <dbReference type="ARBA" id="ARBA00048968"/>
    </source>
</evidence>
<dbReference type="InterPro" id="IPR011324">
    <property type="entry name" value="Cytotoxic_necrot_fac-like_cat"/>
</dbReference>
<keyword evidence="3" id="KW-0808">Transferase</keyword>
<dbReference type="InterPro" id="IPR038371">
    <property type="entry name" value="Cu_polyphenol_OxRdtase_sf"/>
</dbReference>
<comment type="similarity">
    <text evidence="2 10">Belongs to the purine nucleoside phosphorylase YfiH/LACC1 family.</text>
</comment>
<comment type="catalytic activity">
    <reaction evidence="9">
        <text>S-methyl-5'-thioadenosine + phosphate = 5-(methylsulfanyl)-alpha-D-ribose 1-phosphate + adenine</text>
        <dbReference type="Rhea" id="RHEA:11852"/>
        <dbReference type="ChEBI" id="CHEBI:16708"/>
        <dbReference type="ChEBI" id="CHEBI:17509"/>
        <dbReference type="ChEBI" id="CHEBI:43474"/>
        <dbReference type="ChEBI" id="CHEBI:58533"/>
        <dbReference type="EC" id="2.4.2.28"/>
    </reaction>
    <physiologicalReaction direction="left-to-right" evidence="9">
        <dbReference type="Rhea" id="RHEA:11853"/>
    </physiologicalReaction>
</comment>
<dbReference type="RefSeq" id="WP_205103420.1">
    <property type="nucleotide sequence ID" value="NZ_JACJJC010000013.1"/>
</dbReference>
<dbReference type="PANTHER" id="PTHR30616:SF2">
    <property type="entry name" value="PURINE NUCLEOSIDE PHOSPHORYLASE LACC1"/>
    <property type="match status" value="1"/>
</dbReference>
<keyword evidence="12" id="KW-1185">Reference proteome</keyword>